<comment type="similarity">
    <text evidence="2">Belongs to the major facilitator superfamily.</text>
</comment>
<keyword evidence="7 8" id="KW-0472">Membrane</keyword>
<evidence type="ECO:0000256" key="4">
    <source>
        <dbReference type="ARBA" id="ARBA00022475"/>
    </source>
</evidence>
<keyword evidence="6 8" id="KW-1133">Transmembrane helix</keyword>
<feature type="transmembrane region" description="Helical" evidence="8">
    <location>
        <begin position="346"/>
        <end position="369"/>
    </location>
</feature>
<feature type="transmembrane region" description="Helical" evidence="8">
    <location>
        <begin position="251"/>
        <end position="276"/>
    </location>
</feature>
<dbReference type="GO" id="GO:0022857">
    <property type="term" value="F:transmembrane transporter activity"/>
    <property type="evidence" value="ECO:0007669"/>
    <property type="project" value="InterPro"/>
</dbReference>
<comment type="caution">
    <text evidence="10">The sequence shown here is derived from an EMBL/GenBank/DDBJ whole genome shotgun (WGS) entry which is preliminary data.</text>
</comment>
<evidence type="ECO:0000259" key="9">
    <source>
        <dbReference type="PROSITE" id="PS50850"/>
    </source>
</evidence>
<feature type="transmembrane region" description="Helical" evidence="8">
    <location>
        <begin position="218"/>
        <end position="239"/>
    </location>
</feature>
<feature type="transmembrane region" description="Helical" evidence="8">
    <location>
        <begin position="310"/>
        <end position="334"/>
    </location>
</feature>
<keyword evidence="5 8" id="KW-0812">Transmembrane</keyword>
<keyword evidence="3" id="KW-0813">Transport</keyword>
<feature type="transmembrane region" description="Helical" evidence="8">
    <location>
        <begin position="12"/>
        <end position="29"/>
    </location>
</feature>
<gene>
    <name evidence="10" type="ORF">GCM10011581_22560</name>
</gene>
<feature type="transmembrane region" description="Helical" evidence="8">
    <location>
        <begin position="163"/>
        <end position="182"/>
    </location>
</feature>
<accession>A0A917JTE8</accession>
<dbReference type="AlphaFoldDB" id="A0A917JTE8"/>
<evidence type="ECO:0000256" key="8">
    <source>
        <dbReference type="SAM" id="Phobius"/>
    </source>
</evidence>
<feature type="transmembrane region" description="Helical" evidence="8">
    <location>
        <begin position="78"/>
        <end position="98"/>
    </location>
</feature>
<evidence type="ECO:0000256" key="7">
    <source>
        <dbReference type="ARBA" id="ARBA00023136"/>
    </source>
</evidence>
<evidence type="ECO:0000256" key="5">
    <source>
        <dbReference type="ARBA" id="ARBA00022692"/>
    </source>
</evidence>
<dbReference type="Proteomes" id="UP000597989">
    <property type="component" value="Unassembled WGS sequence"/>
</dbReference>
<reference evidence="10 11" key="1">
    <citation type="journal article" date="2014" name="Int. J. Syst. Evol. Microbiol.">
        <title>Complete genome sequence of Corynebacterium casei LMG S-19264T (=DSM 44701T), isolated from a smear-ripened cheese.</title>
        <authorList>
            <consortium name="US DOE Joint Genome Institute (JGI-PGF)"/>
            <person name="Walter F."/>
            <person name="Albersmeier A."/>
            <person name="Kalinowski J."/>
            <person name="Ruckert C."/>
        </authorList>
    </citation>
    <scope>NUCLEOTIDE SEQUENCE [LARGE SCALE GENOMIC DNA]</scope>
    <source>
        <strain evidence="10 11">CGMCC 4.7206</strain>
    </source>
</reference>
<dbReference type="InterPro" id="IPR011701">
    <property type="entry name" value="MFS"/>
</dbReference>
<dbReference type="Gene3D" id="1.20.1250.20">
    <property type="entry name" value="MFS general substrate transporter like domains"/>
    <property type="match status" value="2"/>
</dbReference>
<dbReference type="PANTHER" id="PTHR43271">
    <property type="entry name" value="BLL2771 PROTEIN"/>
    <property type="match status" value="1"/>
</dbReference>
<evidence type="ECO:0000256" key="1">
    <source>
        <dbReference type="ARBA" id="ARBA00004651"/>
    </source>
</evidence>
<name>A0A917JTE8_9PSEU</name>
<evidence type="ECO:0000256" key="3">
    <source>
        <dbReference type="ARBA" id="ARBA00022448"/>
    </source>
</evidence>
<feature type="transmembrane region" description="Helical" evidence="8">
    <location>
        <begin position="134"/>
        <end position="157"/>
    </location>
</feature>
<dbReference type="EMBL" id="BMMT01000006">
    <property type="protein sequence ID" value="GGI84948.1"/>
    <property type="molecule type" value="Genomic_DNA"/>
</dbReference>
<feature type="transmembrane region" description="Helical" evidence="8">
    <location>
        <begin position="283"/>
        <end position="304"/>
    </location>
</feature>
<keyword evidence="4" id="KW-1003">Cell membrane</keyword>
<feature type="transmembrane region" description="Helical" evidence="8">
    <location>
        <begin position="49"/>
        <end position="71"/>
    </location>
</feature>
<feature type="transmembrane region" description="Helical" evidence="8">
    <location>
        <begin position="381"/>
        <end position="401"/>
    </location>
</feature>
<feature type="domain" description="Major facilitator superfamily (MFS) profile" evidence="9">
    <location>
        <begin position="13"/>
        <end position="407"/>
    </location>
</feature>
<dbReference type="RefSeq" id="WP_188987264.1">
    <property type="nucleotide sequence ID" value="NZ_BMMT01000006.1"/>
</dbReference>
<dbReference type="GO" id="GO:0005886">
    <property type="term" value="C:plasma membrane"/>
    <property type="evidence" value="ECO:0007669"/>
    <property type="project" value="UniProtKB-SubCell"/>
</dbReference>
<dbReference type="PANTHER" id="PTHR43271:SF2">
    <property type="entry name" value="BLL2771 PROTEIN"/>
    <property type="match status" value="1"/>
</dbReference>
<proteinExistence type="inferred from homology"/>
<dbReference type="CDD" id="cd06174">
    <property type="entry name" value="MFS"/>
    <property type="match status" value="1"/>
</dbReference>
<evidence type="ECO:0000313" key="11">
    <source>
        <dbReference type="Proteomes" id="UP000597989"/>
    </source>
</evidence>
<organism evidence="10 11">
    <name type="scientific">Saccharopolyspora thermophila</name>
    <dbReference type="NCBI Taxonomy" id="89367"/>
    <lineage>
        <taxon>Bacteria</taxon>
        <taxon>Bacillati</taxon>
        <taxon>Actinomycetota</taxon>
        <taxon>Actinomycetes</taxon>
        <taxon>Pseudonocardiales</taxon>
        <taxon>Pseudonocardiaceae</taxon>
        <taxon>Saccharopolyspora</taxon>
    </lineage>
</organism>
<protein>
    <submittedName>
        <fullName evidence="10">MFS transporter</fullName>
    </submittedName>
</protein>
<dbReference type="InterPro" id="IPR020846">
    <property type="entry name" value="MFS_dom"/>
</dbReference>
<dbReference type="SUPFAM" id="SSF103473">
    <property type="entry name" value="MFS general substrate transporter"/>
    <property type="match status" value="1"/>
</dbReference>
<evidence type="ECO:0000256" key="6">
    <source>
        <dbReference type="ARBA" id="ARBA00022989"/>
    </source>
</evidence>
<dbReference type="Pfam" id="PF07690">
    <property type="entry name" value="MFS_1"/>
    <property type="match status" value="1"/>
</dbReference>
<comment type="subcellular location">
    <subcellularLocation>
        <location evidence="1">Cell membrane</location>
        <topology evidence="1">Multi-pass membrane protein</topology>
    </subcellularLocation>
</comment>
<evidence type="ECO:0000256" key="2">
    <source>
        <dbReference type="ARBA" id="ARBA00008335"/>
    </source>
</evidence>
<dbReference type="InterPro" id="IPR036259">
    <property type="entry name" value="MFS_trans_sf"/>
</dbReference>
<evidence type="ECO:0000313" key="10">
    <source>
        <dbReference type="EMBL" id="GGI84948.1"/>
    </source>
</evidence>
<feature type="transmembrane region" description="Helical" evidence="8">
    <location>
        <begin position="104"/>
        <end position="122"/>
    </location>
</feature>
<sequence length="441" mass="46293">MAADRPERRAWWIWSAAVVAYLAAVFHRGSLGVAGTQALERFDVGPAALSAFTVLQVGIYAGMQIPTGLLVDRFGPRRVITAAVLLLGTGQVLFAIAASYPMGLVARAVLGLGDALTWVSILRLVATSFPARRYALVATVSSALGALGGVAATFPLAAALRSLGWTATFLLVGALTLGYAVITSTMVRDAAPGDAPPRRRGAVVQQVRTAWSVPGTRLAFWTHFCTMFTSGALTLLWGFPYLVEGLGVPAATASVLLSVLIIGQVVGGPVVGALIGRRPECRMWMVMGYLGVNALSWALLLGWPGGRPPLAVIVATFLVFAFGGPVSSVAFALVRDYNPVCQVGTATGVANAGGHSATALGVLCVGLVLDLAQGMPGGSEYRVAMLTLVAMLLFGAFRTAVWWRRARAEVFAAQARGDDVPVLLTRHRWDLDTPRRTPVAA</sequence>
<dbReference type="PROSITE" id="PS50850">
    <property type="entry name" value="MFS"/>
    <property type="match status" value="1"/>
</dbReference>